<reference evidence="2" key="1">
    <citation type="journal article" date="2019" name="Int. J. Syst. Evol. Microbiol.">
        <title>The Global Catalogue of Microorganisms (GCM) 10K type strain sequencing project: providing services to taxonomists for standard genome sequencing and annotation.</title>
        <authorList>
            <consortium name="The Broad Institute Genomics Platform"/>
            <consortium name="The Broad Institute Genome Sequencing Center for Infectious Disease"/>
            <person name="Wu L."/>
            <person name="Ma J."/>
        </authorList>
    </citation>
    <scope>NUCLEOTIDE SEQUENCE [LARGE SCALE GENOMIC DNA]</scope>
    <source>
        <strain evidence="2">CCUG 54520</strain>
    </source>
</reference>
<organism evidence="1 2">
    <name type="scientific">Rhodococcus kronopolitis</name>
    <dbReference type="NCBI Taxonomy" id="1460226"/>
    <lineage>
        <taxon>Bacteria</taxon>
        <taxon>Bacillati</taxon>
        <taxon>Actinomycetota</taxon>
        <taxon>Actinomycetes</taxon>
        <taxon>Mycobacteriales</taxon>
        <taxon>Nocardiaceae</taxon>
        <taxon>Rhodococcus</taxon>
    </lineage>
</organism>
<evidence type="ECO:0000313" key="1">
    <source>
        <dbReference type="EMBL" id="MFC4605467.1"/>
    </source>
</evidence>
<sequence length="154" mass="16651">MSDTELLKWAQNFTDLQTELDNYEGTLADLATVDSEAPSRAGGRQLSAFQLAQMLPMFAPILQANPNPTAGDIDTAPGEVLLASRYFLEMTAVGSEDRTLDEARGTLKDLAARLHDMALRWNASGVDPEERVAIVQETQAAGERMTRLAGGLGQ</sequence>
<comment type="caution">
    <text evidence="1">The sequence shown here is derived from an EMBL/GenBank/DDBJ whole genome shotgun (WGS) entry which is preliminary data.</text>
</comment>
<dbReference type="EMBL" id="JBHSFO010000012">
    <property type="protein sequence ID" value="MFC4605467.1"/>
    <property type="molecule type" value="Genomic_DNA"/>
</dbReference>
<accession>A0ABV9FXY0</accession>
<evidence type="ECO:0000313" key="2">
    <source>
        <dbReference type="Proteomes" id="UP001595914"/>
    </source>
</evidence>
<dbReference type="Proteomes" id="UP001595914">
    <property type="component" value="Unassembled WGS sequence"/>
</dbReference>
<dbReference type="RefSeq" id="WP_378419097.1">
    <property type="nucleotide sequence ID" value="NZ_JBHSFO010000012.1"/>
</dbReference>
<proteinExistence type="predicted"/>
<gene>
    <name evidence="1" type="ORF">ACFO6S_17335</name>
</gene>
<name>A0ABV9FXY0_9NOCA</name>
<protein>
    <submittedName>
        <fullName evidence="1">Uncharacterized protein</fullName>
    </submittedName>
</protein>
<keyword evidence="2" id="KW-1185">Reference proteome</keyword>